<dbReference type="EC" id="2.7.7.41" evidence="7"/>
<keyword evidence="7 9" id="KW-0548">Nucleotidyltransferase</keyword>
<keyword evidence="3 7" id="KW-0808">Transferase</keyword>
<evidence type="ECO:0000256" key="1">
    <source>
        <dbReference type="ARBA" id="ARBA00004141"/>
    </source>
</evidence>
<sequence>MPEFLLQMAPELRWALLAVFALLLVASSAIALLGVRYPGKDWRELKARINTWWWIVLVFSLTLIGQLQIALAVFGLISFLAFKEYLTLSNTRQADHVVLFWAYLAIPLQYFWIGIAWYGMFVLFIPVYMLLLLPMRMVLIGETKGFLQSASSLHWGLMICVFSLSHLAALLTLPGSPAEGAKLVFFLVALTQANDVAQYLWGKSIGRRKASPTVSPNKTLGGLLGGIFTTTLLAWLIAPYLTPLSPLYAACAGVLIGTMGFIGDIVISAVKRDLGVKDSGTLLPGHGGILDRLDSLTYTAPLFFHFIRYLYF</sequence>
<dbReference type="PANTHER" id="PTHR43535">
    <property type="entry name" value="PHOSPHATIDATE CYTIDYLYLTRANSFERASE"/>
    <property type="match status" value="1"/>
</dbReference>
<evidence type="ECO:0000256" key="7">
    <source>
        <dbReference type="RuleBase" id="RU003938"/>
    </source>
</evidence>
<feature type="transmembrane region" description="Helical" evidence="8">
    <location>
        <begin position="54"/>
        <end position="82"/>
    </location>
</feature>
<evidence type="ECO:0000256" key="2">
    <source>
        <dbReference type="ARBA" id="ARBA00010185"/>
    </source>
</evidence>
<proteinExistence type="inferred from homology"/>
<feature type="transmembrane region" description="Helical" evidence="8">
    <location>
        <begin position="12"/>
        <end position="33"/>
    </location>
</feature>
<feature type="transmembrane region" description="Helical" evidence="8">
    <location>
        <begin position="153"/>
        <end position="171"/>
    </location>
</feature>
<dbReference type="GO" id="GO:0009273">
    <property type="term" value="P:peptidoglycan-based cell wall biogenesis"/>
    <property type="evidence" value="ECO:0007669"/>
    <property type="project" value="TreeGrafter"/>
</dbReference>
<dbReference type="Pfam" id="PF01148">
    <property type="entry name" value="CTP_transf_1"/>
    <property type="match status" value="1"/>
</dbReference>
<evidence type="ECO:0000256" key="3">
    <source>
        <dbReference type="ARBA" id="ARBA00022679"/>
    </source>
</evidence>
<keyword evidence="5 8" id="KW-1133">Transmembrane helix</keyword>
<dbReference type="InterPro" id="IPR000374">
    <property type="entry name" value="PC_trans"/>
</dbReference>
<dbReference type="GO" id="GO:0005886">
    <property type="term" value="C:plasma membrane"/>
    <property type="evidence" value="ECO:0007669"/>
    <property type="project" value="TreeGrafter"/>
</dbReference>
<dbReference type="AlphaFoldDB" id="A0AAU7FCS9"/>
<dbReference type="EMBL" id="CP157355">
    <property type="protein sequence ID" value="XBM01674.1"/>
    <property type="molecule type" value="Genomic_DNA"/>
</dbReference>
<organism evidence="9">
    <name type="scientific">Chitinibacter mangrovi</name>
    <dbReference type="NCBI Taxonomy" id="3153927"/>
    <lineage>
        <taxon>Bacteria</taxon>
        <taxon>Pseudomonadati</taxon>
        <taxon>Pseudomonadota</taxon>
        <taxon>Betaproteobacteria</taxon>
        <taxon>Neisseriales</taxon>
        <taxon>Chitinibacteraceae</taxon>
        <taxon>Chitinibacter</taxon>
    </lineage>
</organism>
<gene>
    <name evidence="9" type="ORF">ABHF33_05170</name>
</gene>
<dbReference type="RefSeq" id="WP_348945950.1">
    <property type="nucleotide sequence ID" value="NZ_CP157355.1"/>
</dbReference>
<evidence type="ECO:0000256" key="5">
    <source>
        <dbReference type="ARBA" id="ARBA00022989"/>
    </source>
</evidence>
<reference evidence="9" key="1">
    <citation type="submission" date="2024-05" db="EMBL/GenBank/DDBJ databases">
        <authorList>
            <person name="Yang L."/>
            <person name="Pan L."/>
        </authorList>
    </citation>
    <scope>NUCLEOTIDE SEQUENCE</scope>
    <source>
        <strain evidence="9">FCG-7</strain>
    </source>
</reference>
<comment type="similarity">
    <text evidence="2 7">Belongs to the CDS family.</text>
</comment>
<evidence type="ECO:0000256" key="8">
    <source>
        <dbReference type="SAM" id="Phobius"/>
    </source>
</evidence>
<accession>A0AAU7FCS9</accession>
<feature type="transmembrane region" description="Helical" evidence="8">
    <location>
        <begin position="110"/>
        <end position="133"/>
    </location>
</feature>
<dbReference type="KEGG" id="cmav:ABHF33_05170"/>
<protein>
    <recommendedName>
        <fullName evidence="7">Phosphatidate cytidylyltransferase</fullName>
        <ecNumber evidence="7">2.7.7.41</ecNumber>
    </recommendedName>
</protein>
<comment type="pathway">
    <text evidence="7">Phospholipid metabolism; CDP-diacylglycerol biosynthesis; CDP-diacylglycerol from sn-glycerol 3-phosphate: step 3/3.</text>
</comment>
<dbReference type="GO" id="GO:0004605">
    <property type="term" value="F:phosphatidate cytidylyltransferase activity"/>
    <property type="evidence" value="ECO:0007669"/>
    <property type="project" value="UniProtKB-EC"/>
</dbReference>
<keyword evidence="4 7" id="KW-0812">Transmembrane</keyword>
<dbReference type="PROSITE" id="PS01315">
    <property type="entry name" value="CDS"/>
    <property type="match status" value="1"/>
</dbReference>
<evidence type="ECO:0000313" key="9">
    <source>
        <dbReference type="EMBL" id="XBM01674.1"/>
    </source>
</evidence>
<keyword evidence="6 8" id="KW-0472">Membrane</keyword>
<comment type="catalytic activity">
    <reaction evidence="7">
        <text>a 1,2-diacyl-sn-glycero-3-phosphate + CTP + H(+) = a CDP-1,2-diacyl-sn-glycerol + diphosphate</text>
        <dbReference type="Rhea" id="RHEA:16229"/>
        <dbReference type="ChEBI" id="CHEBI:15378"/>
        <dbReference type="ChEBI" id="CHEBI:33019"/>
        <dbReference type="ChEBI" id="CHEBI:37563"/>
        <dbReference type="ChEBI" id="CHEBI:58332"/>
        <dbReference type="ChEBI" id="CHEBI:58608"/>
        <dbReference type="EC" id="2.7.7.41"/>
    </reaction>
</comment>
<feature type="transmembrane region" description="Helical" evidence="8">
    <location>
        <begin position="222"/>
        <end position="241"/>
    </location>
</feature>
<evidence type="ECO:0000256" key="6">
    <source>
        <dbReference type="ARBA" id="ARBA00023136"/>
    </source>
</evidence>
<dbReference type="PANTHER" id="PTHR43535:SF1">
    <property type="entry name" value="PHOSPHATIDATE CYTIDYLYLTRANSFERASE"/>
    <property type="match status" value="1"/>
</dbReference>
<name>A0AAU7FCS9_9NEIS</name>
<comment type="subcellular location">
    <subcellularLocation>
        <location evidence="1">Membrane</location>
        <topology evidence="1">Multi-pass membrane protein</topology>
    </subcellularLocation>
</comment>
<feature type="transmembrane region" description="Helical" evidence="8">
    <location>
        <begin position="247"/>
        <end position="267"/>
    </location>
</feature>
<evidence type="ECO:0000256" key="4">
    <source>
        <dbReference type="ARBA" id="ARBA00022692"/>
    </source>
</evidence>